<comment type="caution">
    <text evidence="1">The sequence shown here is derived from an EMBL/GenBank/DDBJ whole genome shotgun (WGS) entry which is preliminary data.</text>
</comment>
<name>A0ACB8YJB1_ARCLA</name>
<keyword evidence="2" id="KW-1185">Reference proteome</keyword>
<accession>A0ACB8YJB1</accession>
<dbReference type="EMBL" id="CM042058">
    <property type="protein sequence ID" value="KAI3685551.1"/>
    <property type="molecule type" value="Genomic_DNA"/>
</dbReference>
<evidence type="ECO:0000313" key="2">
    <source>
        <dbReference type="Proteomes" id="UP001055879"/>
    </source>
</evidence>
<evidence type="ECO:0000313" key="1">
    <source>
        <dbReference type="EMBL" id="KAI3685551.1"/>
    </source>
</evidence>
<sequence length="358" mass="40868">MITGDNWRATRVVANEYSIQVVSAKVMTTRKVHVIRSFQKDGRIVDMMGDGIKKSPASVTTDVRMVIAKGTTIKIEMINYVLVKNFKEDGISYVHKGVKSLKEDFKSLTRDMETVNKMMDKLVKLYDKPMKMKTTSSDPPRKNTRFESLCHSRMLFDGMEARSSGCIIPRKGVDKEHIASRMITNFKLSLTKNLKEPRKLLRDPSINYANAKKESYILEKFECLNYIRELSKAEAEAKESNLKSIMSMLMGCFCEHHVSRRQLISTTVELNVFISIAIPRNLYEEPTCRPSFVDPSIKDEALVLVAKELGHPVLPNGSLRNVAFVPNDVYICGYDHIGHSRTSKKYRWELLVWAGVFV</sequence>
<reference evidence="2" key="1">
    <citation type="journal article" date="2022" name="Mol. Ecol. Resour.">
        <title>The genomes of chicory, endive, great burdock and yacon provide insights into Asteraceae palaeo-polyploidization history and plant inulin production.</title>
        <authorList>
            <person name="Fan W."/>
            <person name="Wang S."/>
            <person name="Wang H."/>
            <person name="Wang A."/>
            <person name="Jiang F."/>
            <person name="Liu H."/>
            <person name="Zhao H."/>
            <person name="Xu D."/>
            <person name="Zhang Y."/>
        </authorList>
    </citation>
    <scope>NUCLEOTIDE SEQUENCE [LARGE SCALE GENOMIC DNA]</scope>
    <source>
        <strain evidence="2">cv. Niubang</strain>
    </source>
</reference>
<dbReference type="Proteomes" id="UP001055879">
    <property type="component" value="Linkage Group LG12"/>
</dbReference>
<protein>
    <submittedName>
        <fullName evidence="1">Uncharacterized protein</fullName>
    </submittedName>
</protein>
<organism evidence="1 2">
    <name type="scientific">Arctium lappa</name>
    <name type="common">Greater burdock</name>
    <name type="synonym">Lappa major</name>
    <dbReference type="NCBI Taxonomy" id="4217"/>
    <lineage>
        <taxon>Eukaryota</taxon>
        <taxon>Viridiplantae</taxon>
        <taxon>Streptophyta</taxon>
        <taxon>Embryophyta</taxon>
        <taxon>Tracheophyta</taxon>
        <taxon>Spermatophyta</taxon>
        <taxon>Magnoliopsida</taxon>
        <taxon>eudicotyledons</taxon>
        <taxon>Gunneridae</taxon>
        <taxon>Pentapetalae</taxon>
        <taxon>asterids</taxon>
        <taxon>campanulids</taxon>
        <taxon>Asterales</taxon>
        <taxon>Asteraceae</taxon>
        <taxon>Carduoideae</taxon>
        <taxon>Cardueae</taxon>
        <taxon>Arctiinae</taxon>
        <taxon>Arctium</taxon>
    </lineage>
</organism>
<proteinExistence type="predicted"/>
<gene>
    <name evidence="1" type="ORF">L6452_34799</name>
</gene>
<reference evidence="1 2" key="2">
    <citation type="journal article" date="2022" name="Mol. Ecol. Resour.">
        <title>The genomes of chicory, endive, great burdock and yacon provide insights into Asteraceae paleo-polyploidization history and plant inulin production.</title>
        <authorList>
            <person name="Fan W."/>
            <person name="Wang S."/>
            <person name="Wang H."/>
            <person name="Wang A."/>
            <person name="Jiang F."/>
            <person name="Liu H."/>
            <person name="Zhao H."/>
            <person name="Xu D."/>
            <person name="Zhang Y."/>
        </authorList>
    </citation>
    <scope>NUCLEOTIDE SEQUENCE [LARGE SCALE GENOMIC DNA]</scope>
    <source>
        <strain evidence="2">cv. Niubang</strain>
    </source>
</reference>